<dbReference type="KEGG" id="csy:CENSYa_1449"/>
<dbReference type="AlphaFoldDB" id="A0RXK4"/>
<evidence type="ECO:0000313" key="1">
    <source>
        <dbReference type="EMBL" id="ABK78071.1"/>
    </source>
</evidence>
<accession>A0RXK4</accession>
<proteinExistence type="predicted"/>
<dbReference type="HOGENOM" id="CLU_075233_0_0_2"/>
<dbReference type="EMBL" id="DP000238">
    <property type="protein sequence ID" value="ABK78071.1"/>
    <property type="molecule type" value="Genomic_DNA"/>
</dbReference>
<name>A0RXK4_CENSY</name>
<dbReference type="Proteomes" id="UP000000758">
    <property type="component" value="Chromosome"/>
</dbReference>
<keyword evidence="2" id="KW-1185">Reference proteome</keyword>
<reference evidence="1 2" key="1">
    <citation type="journal article" date="2006" name="Proc. Natl. Acad. Sci. U.S.A.">
        <title>Genomic analysis of the uncultivated marine crenarchaeote Cenarchaeum symbiosum.</title>
        <authorList>
            <person name="Hallam S.J."/>
            <person name="Konstantinidis K.T."/>
            <person name="Putnam N."/>
            <person name="Schleper C."/>
            <person name="Watanabe Y."/>
            <person name="Sugahara J."/>
            <person name="Preston C."/>
            <person name="de la Torre J."/>
            <person name="Richardson P.M."/>
            <person name="DeLong E.F."/>
        </authorList>
    </citation>
    <scope>NUCLEOTIDE SEQUENCE [LARGE SCALE GENOMIC DNA]</scope>
    <source>
        <strain evidence="2">A</strain>
    </source>
</reference>
<organism evidence="1 2">
    <name type="scientific">Cenarchaeum symbiosum (strain A)</name>
    <dbReference type="NCBI Taxonomy" id="414004"/>
    <lineage>
        <taxon>Archaea</taxon>
        <taxon>Nitrososphaerota</taxon>
        <taxon>Candidatus Cenarchaeales</taxon>
        <taxon>Candidatus Cenarchaeaceae</taxon>
        <taxon>Candidatus Cenarchaeum</taxon>
    </lineage>
</organism>
<sequence length="224" mass="23098">MISKTTKKTTYTATAIGFAAFFALMMTPSGAFSTSPASDITAYGMAEVVQRNGDGEILSSSVTHNRLLDAGETFILHSVFATSGPATADAQRLDTVCISDFDGGEQADASANNLAEGDTASTYPRPDGPSGSFACITDDEVDATTNQGEAVIGPLRFTTGTDIDASETVDVIAVCYDPTPGAPDLTDCGTLGFAFAAVDVPDVAPTGTDTVDVTYTFDLKSPDN</sequence>
<dbReference type="EnsemblBacteria" id="ABK78071">
    <property type="protein sequence ID" value="ABK78071"/>
    <property type="gene ID" value="CENSYa_1449"/>
</dbReference>
<gene>
    <name evidence="1" type="ordered locus">CENSYa_1449</name>
</gene>
<dbReference type="STRING" id="414004.CENSYa_1449"/>
<evidence type="ECO:0000313" key="2">
    <source>
        <dbReference type="Proteomes" id="UP000000758"/>
    </source>
</evidence>
<protein>
    <submittedName>
        <fullName evidence="1">Uncharacterized protein</fullName>
    </submittedName>
</protein>